<evidence type="ECO:0000256" key="3">
    <source>
        <dbReference type="SAM" id="MobiDB-lite"/>
    </source>
</evidence>
<dbReference type="EMBL" id="DSLG01000004">
    <property type="protein sequence ID" value="HEA87204.1"/>
    <property type="molecule type" value="Genomic_DNA"/>
</dbReference>
<sequence>MIRFFTFAVKTQLNVHDLNNEAVAGNVQDIRIMEYLDEEGNRQEAPAVSGRMLKHWHYEAMRRLIINGNYSDLPLCDGCRAGEPIRPGKVENNIVKQDILDEQNAINNCTICDIHGYLIAKEGTKRSKEEGGDEAGVSARRSSRVMFSWLMPVLDSETVSRQVLHTRVSQQQSETGKGVKDKEKKSGQQTQTSTSSPESGNSGNVGGEESAQMLYNKSYASGIYAFVSAFDAARVGLVELELGSSGAEQKPKDLPNRIRTAIEAYRYLISGQMGASLSHALPHMNPRELLVCYSESGPLPFPVSPMYSDYITRTVGLMPEHAEKLYWGNDAPEGVNRMNSIDEIFRQLLAKV</sequence>
<keyword evidence="1" id="KW-0051">Antiviral defense</keyword>
<evidence type="ECO:0000256" key="2">
    <source>
        <dbReference type="ARBA" id="ARBA00025626"/>
    </source>
</evidence>
<dbReference type="EMBL" id="DSTU01000007">
    <property type="protein sequence ID" value="HFJ54126.1"/>
    <property type="molecule type" value="Genomic_DNA"/>
</dbReference>
<dbReference type="InterPro" id="IPR010154">
    <property type="entry name" value="CRISPR-assoc_Cas7/Cst2/DevR"/>
</dbReference>
<feature type="region of interest" description="Disordered" evidence="3">
    <location>
        <begin position="165"/>
        <end position="208"/>
    </location>
</feature>
<name>A0A7C1SE61_UNCW3</name>
<comment type="function">
    <text evidence="2">CRISPR (clustered regularly interspaced short palindromic repeat) is an adaptive immune system that provides protection against mobile genetic elements (viruses, transposable elements and conjugative plasmids). CRISPR clusters contain spacers, sequences complementary to antecedent mobile elements, and target invading nucleic acids. CRISPR clusters are transcribed and processed into CRISPR RNA (crRNA).</text>
</comment>
<feature type="compositionally biased region" description="Polar residues" evidence="3">
    <location>
        <begin position="165"/>
        <end position="175"/>
    </location>
</feature>
<dbReference type="InterPro" id="IPR052681">
    <property type="entry name" value="CRISPR-Cas7/Cst2/DevR"/>
</dbReference>
<proteinExistence type="predicted"/>
<evidence type="ECO:0000313" key="5">
    <source>
        <dbReference type="EMBL" id="HFJ54126.1"/>
    </source>
</evidence>
<dbReference type="PANTHER" id="PTHR37459:SF1">
    <property type="entry name" value="CRISPR-ASSOCIATED PROTEIN CAS7_CST2_DEVR"/>
    <property type="match status" value="1"/>
</dbReference>
<gene>
    <name evidence="4" type="ORF">ENP94_04245</name>
    <name evidence="5" type="ORF">ENS16_05500</name>
</gene>
<evidence type="ECO:0000256" key="1">
    <source>
        <dbReference type="ARBA" id="ARBA00023118"/>
    </source>
</evidence>
<feature type="compositionally biased region" description="Low complexity" evidence="3">
    <location>
        <begin position="188"/>
        <end position="208"/>
    </location>
</feature>
<dbReference type="GO" id="GO:0051607">
    <property type="term" value="P:defense response to virus"/>
    <property type="evidence" value="ECO:0007669"/>
    <property type="project" value="UniProtKB-KW"/>
</dbReference>
<feature type="compositionally biased region" description="Basic and acidic residues" evidence="3">
    <location>
        <begin position="177"/>
        <end position="186"/>
    </location>
</feature>
<dbReference type="Pfam" id="PF01905">
    <property type="entry name" value="DevR"/>
    <property type="match status" value="1"/>
</dbReference>
<dbReference type="PANTHER" id="PTHR37459">
    <property type="match status" value="1"/>
</dbReference>
<organism evidence="4">
    <name type="scientific">candidate division WOR-3 bacterium</name>
    <dbReference type="NCBI Taxonomy" id="2052148"/>
    <lineage>
        <taxon>Bacteria</taxon>
        <taxon>Bacteria division WOR-3</taxon>
    </lineage>
</organism>
<dbReference type="NCBIfam" id="TIGR01875">
    <property type="entry name" value="cas_MJ0381"/>
    <property type="match status" value="1"/>
</dbReference>
<dbReference type="AlphaFoldDB" id="A0A7C1SE61"/>
<reference evidence="4" key="1">
    <citation type="journal article" date="2020" name="mSystems">
        <title>Genome- and Community-Level Interaction Insights into Carbon Utilization and Element Cycling Functions of Hydrothermarchaeota in Hydrothermal Sediment.</title>
        <authorList>
            <person name="Zhou Z."/>
            <person name="Liu Y."/>
            <person name="Xu W."/>
            <person name="Pan J."/>
            <person name="Luo Z.H."/>
            <person name="Li M."/>
        </authorList>
    </citation>
    <scope>NUCLEOTIDE SEQUENCE [LARGE SCALE GENOMIC DNA]</scope>
    <source>
        <strain evidence="4">SpSt-265</strain>
        <strain evidence="5">SpSt-465</strain>
    </source>
</reference>
<protein>
    <submittedName>
        <fullName evidence="4">DevR family CRISPR-associated autoregulator</fullName>
    </submittedName>
</protein>
<evidence type="ECO:0000313" key="4">
    <source>
        <dbReference type="EMBL" id="HEA87204.1"/>
    </source>
</evidence>
<accession>A0A7C1SE61</accession>
<comment type="caution">
    <text evidence="4">The sequence shown here is derived from an EMBL/GenBank/DDBJ whole genome shotgun (WGS) entry which is preliminary data.</text>
</comment>